<evidence type="ECO:0000313" key="18">
    <source>
        <dbReference type="EMBL" id="CUB02537.1"/>
    </source>
</evidence>
<keyword evidence="10" id="KW-0443">Lipid metabolism</keyword>
<evidence type="ECO:0000256" key="10">
    <source>
        <dbReference type="ARBA" id="ARBA00023098"/>
    </source>
</evidence>
<organism evidence="18 19">
    <name type="scientific">Marinomonas fungiae</name>
    <dbReference type="NCBI Taxonomy" id="1137284"/>
    <lineage>
        <taxon>Bacteria</taxon>
        <taxon>Pseudomonadati</taxon>
        <taxon>Pseudomonadota</taxon>
        <taxon>Gammaproteobacteria</taxon>
        <taxon>Oceanospirillales</taxon>
        <taxon>Oceanospirillaceae</taxon>
        <taxon>Marinomonas</taxon>
    </lineage>
</organism>
<keyword evidence="6" id="KW-0444">Lipid biosynthesis</keyword>
<dbReference type="InterPro" id="IPR043130">
    <property type="entry name" value="CDP-OH_PTrfase_TM_dom"/>
</dbReference>
<evidence type="ECO:0000256" key="2">
    <source>
        <dbReference type="ARBA" id="ARBA00005042"/>
    </source>
</evidence>
<evidence type="ECO:0000256" key="13">
    <source>
        <dbReference type="ARBA" id="ARBA00023264"/>
    </source>
</evidence>
<comment type="catalytic activity">
    <reaction evidence="14">
        <text>a CDP-1,2-diacyl-sn-glycerol + sn-glycerol 3-phosphate = a 1,2-diacyl-sn-glycero-3-phospho-(1'-sn-glycero-3'-phosphate) + CMP + H(+)</text>
        <dbReference type="Rhea" id="RHEA:12593"/>
        <dbReference type="ChEBI" id="CHEBI:15378"/>
        <dbReference type="ChEBI" id="CHEBI:57597"/>
        <dbReference type="ChEBI" id="CHEBI:58332"/>
        <dbReference type="ChEBI" id="CHEBI:60110"/>
        <dbReference type="ChEBI" id="CHEBI:60377"/>
        <dbReference type="EC" id="2.7.8.5"/>
    </reaction>
</comment>
<proteinExistence type="inferred from homology"/>
<evidence type="ECO:0000256" key="14">
    <source>
        <dbReference type="ARBA" id="ARBA00048586"/>
    </source>
</evidence>
<feature type="transmembrane region" description="Helical" evidence="17">
    <location>
        <begin position="6"/>
        <end position="24"/>
    </location>
</feature>
<dbReference type="EC" id="2.7.8.5" evidence="4 15"/>
<evidence type="ECO:0000256" key="12">
    <source>
        <dbReference type="ARBA" id="ARBA00023209"/>
    </source>
</evidence>
<keyword evidence="19" id="KW-1185">Reference proteome</keyword>
<evidence type="ECO:0000256" key="17">
    <source>
        <dbReference type="SAM" id="Phobius"/>
    </source>
</evidence>
<keyword evidence="9 17" id="KW-1133">Transmembrane helix</keyword>
<keyword evidence="8 17" id="KW-0812">Transmembrane</keyword>
<dbReference type="STRING" id="1137284.GCA_001418205_00375"/>
<dbReference type="Proteomes" id="UP000182769">
    <property type="component" value="Unassembled WGS sequence"/>
</dbReference>
<dbReference type="RefSeq" id="WP_055461496.1">
    <property type="nucleotide sequence ID" value="NZ_CYHG01000001.1"/>
</dbReference>
<keyword evidence="7 16" id="KW-0808">Transferase</keyword>
<dbReference type="Gene3D" id="1.20.120.1760">
    <property type="match status" value="1"/>
</dbReference>
<dbReference type="EMBL" id="CYHG01000001">
    <property type="protein sequence ID" value="CUB02537.1"/>
    <property type="molecule type" value="Genomic_DNA"/>
</dbReference>
<keyword evidence="13" id="KW-1208">Phospholipid metabolism</keyword>
<evidence type="ECO:0000256" key="1">
    <source>
        <dbReference type="ARBA" id="ARBA00004141"/>
    </source>
</evidence>
<dbReference type="InterPro" id="IPR004570">
    <property type="entry name" value="Phosphatidylglycerol_P_synth"/>
</dbReference>
<dbReference type="InterPro" id="IPR050324">
    <property type="entry name" value="CDP-alcohol_PTase-I"/>
</dbReference>
<name>A0A0K6IGS0_9GAMM</name>
<evidence type="ECO:0000256" key="4">
    <source>
        <dbReference type="ARBA" id="ARBA00013170"/>
    </source>
</evidence>
<keyword evidence="11 17" id="KW-0472">Membrane</keyword>
<dbReference type="PROSITE" id="PS00379">
    <property type="entry name" value="CDP_ALCOHOL_P_TRANSF"/>
    <property type="match status" value="1"/>
</dbReference>
<gene>
    <name evidence="18" type="ORF">Ga0061065_101374</name>
</gene>
<evidence type="ECO:0000256" key="16">
    <source>
        <dbReference type="RuleBase" id="RU003750"/>
    </source>
</evidence>
<evidence type="ECO:0000256" key="15">
    <source>
        <dbReference type="NCBIfam" id="TIGR00560"/>
    </source>
</evidence>
<feature type="transmembrane region" description="Helical" evidence="17">
    <location>
        <begin position="147"/>
        <end position="171"/>
    </location>
</feature>
<evidence type="ECO:0000256" key="7">
    <source>
        <dbReference type="ARBA" id="ARBA00022679"/>
    </source>
</evidence>
<dbReference type="GO" id="GO:0008444">
    <property type="term" value="F:CDP-diacylglycerol-glycerol-3-phosphate 3-phosphatidyltransferase activity"/>
    <property type="evidence" value="ECO:0007669"/>
    <property type="project" value="UniProtKB-UniRule"/>
</dbReference>
<dbReference type="AlphaFoldDB" id="A0A0K6IGS0"/>
<sequence length="186" mass="20383">MNIPNFLTSLRIFLIPVLVVVYFLPWEGRFYASAAIFGIAAITDWLDGFLARALNQTTPFGAFFDPVADKVMVSVALVILVAEYDSVLMTLASAVIVGREIVISALREWMAEMGKRASVAVSFVGKIKTTMQMVAIFILLSNAPDTSWASFGLFVLVIAALLTLWSMYIYLKAAWPELNASDSSKG</sequence>
<dbReference type="PANTHER" id="PTHR14269:SF62">
    <property type="entry name" value="CDP-DIACYLGLYCEROL--GLYCEROL-3-PHOSPHATE 3-PHOSPHATIDYLTRANSFERASE 1, CHLOROPLASTIC"/>
    <property type="match status" value="1"/>
</dbReference>
<dbReference type="PIRSF" id="PIRSF000847">
    <property type="entry name" value="Phos_ph_gly_syn"/>
    <property type="match status" value="1"/>
</dbReference>
<comment type="pathway">
    <text evidence="2">Phospholipid metabolism; phosphatidylglycerol biosynthesis; phosphatidylglycerol from CDP-diacylglycerol: step 1/2.</text>
</comment>
<accession>A0A0K6IGS0</accession>
<dbReference type="GO" id="GO:0005886">
    <property type="term" value="C:plasma membrane"/>
    <property type="evidence" value="ECO:0007669"/>
    <property type="project" value="TreeGrafter"/>
</dbReference>
<evidence type="ECO:0000256" key="5">
    <source>
        <dbReference type="ARBA" id="ARBA00014944"/>
    </source>
</evidence>
<protein>
    <recommendedName>
        <fullName evidence="5 15">CDP-diacylglycerol--glycerol-3-phosphate 3-phosphatidyltransferase</fullName>
        <ecNumber evidence="4 15">2.7.8.5</ecNumber>
    </recommendedName>
</protein>
<comment type="subcellular location">
    <subcellularLocation>
        <location evidence="1">Membrane</location>
        <topology evidence="1">Multi-pass membrane protein</topology>
    </subcellularLocation>
</comment>
<feature type="transmembrane region" description="Helical" evidence="17">
    <location>
        <begin position="71"/>
        <end position="98"/>
    </location>
</feature>
<evidence type="ECO:0000256" key="3">
    <source>
        <dbReference type="ARBA" id="ARBA00010441"/>
    </source>
</evidence>
<dbReference type="NCBIfam" id="TIGR00560">
    <property type="entry name" value="pgsA"/>
    <property type="match status" value="1"/>
</dbReference>
<evidence type="ECO:0000256" key="8">
    <source>
        <dbReference type="ARBA" id="ARBA00022692"/>
    </source>
</evidence>
<feature type="transmembrane region" description="Helical" evidence="17">
    <location>
        <begin position="119"/>
        <end position="141"/>
    </location>
</feature>
<dbReference type="Pfam" id="PF01066">
    <property type="entry name" value="CDP-OH_P_transf"/>
    <property type="match status" value="1"/>
</dbReference>
<comment type="similarity">
    <text evidence="3 16">Belongs to the CDP-alcohol phosphatidyltransferase class-I family.</text>
</comment>
<dbReference type="InterPro" id="IPR048254">
    <property type="entry name" value="CDP_ALCOHOL_P_TRANSF_CS"/>
</dbReference>
<dbReference type="PANTHER" id="PTHR14269">
    <property type="entry name" value="CDP-DIACYLGLYCEROL--GLYCEROL-3-PHOSPHATE 3-PHOSPHATIDYLTRANSFERASE-RELATED"/>
    <property type="match status" value="1"/>
</dbReference>
<evidence type="ECO:0000313" key="19">
    <source>
        <dbReference type="Proteomes" id="UP000182769"/>
    </source>
</evidence>
<reference evidence="19" key="1">
    <citation type="submission" date="2015-08" db="EMBL/GenBank/DDBJ databases">
        <authorList>
            <person name="Varghese N."/>
        </authorList>
    </citation>
    <scope>NUCLEOTIDE SEQUENCE [LARGE SCALE GENOMIC DNA]</scope>
    <source>
        <strain evidence="19">JCM 18476</strain>
    </source>
</reference>
<evidence type="ECO:0000256" key="11">
    <source>
        <dbReference type="ARBA" id="ARBA00023136"/>
    </source>
</evidence>
<evidence type="ECO:0000256" key="6">
    <source>
        <dbReference type="ARBA" id="ARBA00022516"/>
    </source>
</evidence>
<evidence type="ECO:0000256" key="9">
    <source>
        <dbReference type="ARBA" id="ARBA00022989"/>
    </source>
</evidence>
<dbReference type="InterPro" id="IPR000462">
    <property type="entry name" value="CDP-OH_P_trans"/>
</dbReference>
<dbReference type="GO" id="GO:0046474">
    <property type="term" value="P:glycerophospholipid biosynthetic process"/>
    <property type="evidence" value="ECO:0007669"/>
    <property type="project" value="TreeGrafter"/>
</dbReference>
<dbReference type="OrthoDB" id="9796672at2"/>
<keyword evidence="12" id="KW-0594">Phospholipid biosynthesis</keyword>